<accession>A0A9P1DFH7</accession>
<dbReference type="PROSITE" id="PS50255">
    <property type="entry name" value="CYTOCHROME_B5_2"/>
    <property type="match status" value="1"/>
</dbReference>
<dbReference type="InterPro" id="IPR036400">
    <property type="entry name" value="Cyt_B5-like_heme/steroid_sf"/>
</dbReference>
<dbReference type="EMBL" id="CAMXCT030004304">
    <property type="protein sequence ID" value="CAL4795819.1"/>
    <property type="molecule type" value="Genomic_DNA"/>
</dbReference>
<evidence type="ECO:0000256" key="4">
    <source>
        <dbReference type="ARBA" id="ARBA00023004"/>
    </source>
</evidence>
<evidence type="ECO:0000313" key="11">
    <source>
        <dbReference type="Proteomes" id="UP001152797"/>
    </source>
</evidence>
<feature type="domain" description="Cytochrome b5 heme-binding" evidence="7">
    <location>
        <begin position="21"/>
        <end position="89"/>
    </location>
</feature>
<name>A0A9P1DFH7_9DINO</name>
<dbReference type="PROSITE" id="PS00191">
    <property type="entry name" value="CYTOCHROME_B5_1"/>
    <property type="match status" value="1"/>
</dbReference>
<keyword evidence="3 5" id="KW-0479">Metal-binding</keyword>
<evidence type="ECO:0000313" key="10">
    <source>
        <dbReference type="EMBL" id="CAL4795819.1"/>
    </source>
</evidence>
<dbReference type="GO" id="GO:0020037">
    <property type="term" value="F:heme binding"/>
    <property type="evidence" value="ECO:0007669"/>
    <property type="project" value="InterPro"/>
</dbReference>
<dbReference type="Pfam" id="PF00173">
    <property type="entry name" value="Cyt-b5"/>
    <property type="match status" value="1"/>
</dbReference>
<sequence length="1042" mass="116853">MGNACPHWTPAPAAKPNVVMVTAQEVRENGWLIIFGKVYNVKEYLGKHPGGADILLSVVGRDATVEFETMRHSQLALNQLEQLLVGVYDSSRSDAEMTDKSAHGNPKKLGLTGGRLTQKEGLQEKLWDVGERGFLPAVDPVKELPAPWDELVKIMDFVPSYSVQGRFREIADSELQDLPSSRQGIEEATKDLSEGELECLHSVLGYVCLAYIHSPPDVYEQDADETVNIMGRLESAELRLPKWLSMPWLSVSQTLGRRPMLDYAGCVLNNWERIDPERPLKPSNLRLLRRFTGLVDEEWFFKTHIIIEAEGSHVVSSLVAISNAVQSNDERSLLEELRSLEENLWRLSSVCLPIMFARSPQDHSLLCEPFLFFFRLRAYIKSVDVKMVGEDDELEEYHLHGPSGAMSTILPSVDALLGIRNTSANLREAVKTFENYVPRDHRDFLDHLRNAPESVKSFIESRRHSIDEGTWFALAAAFNSCISRVLDFRWRHWSFVEQFIVRPSSSKAAASASASVCPMMERERSERPQPVGTGGTTFDYLQQHITDSQMARIPLGVVEMSLLKTPEVAKIFRPQMPNVPLLDGSLWDVGGPNGFVANRDGLLPGWGPFFQGPFPGCEALQQLVAMIPTFCFTYPGLEHVEENRGFAHPFVSKCEALKEPLLELSAVAATMGILDLEHCWLLLSFVVSAYHTANRTVAPLAATCPVTGSAGAQCPAKGKPTEALRETALRLLPDWLKSIVLHFEVLVGREWHGAPEYSELVLNNWKIHPKDLAKLKDDFVLSRDTVHLVQPIARFIATPDEEWHRKLHLVLEAEGGRAVSTAHSNITPAISARDNGAVIGALNQLAADVDSLSEFQMRQFDQKDSRGEALLMQRLRAFVAEDLSEEDYAVWVYTGGSSPLLPAMHAILGLRKLDGISGPLQEHWQMQGRQCMPKSHRNFLENLEHGVSVRAYCLREWRKVPVEGIAALEDAFNNCIESLLKYCSLRQRLVSRMFPDVSRIRRLSAEQEQVIRSGRLALLQMRRVADAHRMHLTKPPVPVPSL</sequence>
<keyword evidence="2 5" id="KW-0349">Heme</keyword>
<dbReference type="GO" id="GO:0046872">
    <property type="term" value="F:metal ion binding"/>
    <property type="evidence" value="ECO:0007669"/>
    <property type="project" value="UniProtKB-KW"/>
</dbReference>
<dbReference type="SUPFAM" id="SSF140959">
    <property type="entry name" value="Indolic compounds 2,3-dioxygenase-like"/>
    <property type="match status" value="2"/>
</dbReference>
<comment type="caution">
    <text evidence="8">The sequence shown here is derived from an EMBL/GenBank/DDBJ whole genome shotgun (WGS) entry which is preliminary data.</text>
</comment>
<dbReference type="Gene3D" id="1.20.58.480">
    <property type="match status" value="2"/>
</dbReference>
<dbReference type="PANTHER" id="PTHR28657">
    <property type="entry name" value="INDOLEAMINE 2,3-DIOXYGENASE"/>
    <property type="match status" value="1"/>
</dbReference>
<keyword evidence="4 5" id="KW-0408">Iron</keyword>
<dbReference type="EMBL" id="CAMXCT020004304">
    <property type="protein sequence ID" value="CAL1161882.1"/>
    <property type="molecule type" value="Genomic_DNA"/>
</dbReference>
<dbReference type="Pfam" id="PF01231">
    <property type="entry name" value="IDO"/>
    <property type="match status" value="2"/>
</dbReference>
<evidence type="ECO:0000256" key="1">
    <source>
        <dbReference type="ARBA" id="ARBA00007119"/>
    </source>
</evidence>
<reference evidence="8" key="1">
    <citation type="submission" date="2022-10" db="EMBL/GenBank/DDBJ databases">
        <authorList>
            <person name="Chen Y."/>
            <person name="Dougan E. K."/>
            <person name="Chan C."/>
            <person name="Rhodes N."/>
            <person name="Thang M."/>
        </authorList>
    </citation>
    <scope>NUCLEOTIDE SEQUENCE</scope>
</reference>
<dbReference type="GO" id="GO:0019441">
    <property type="term" value="P:L-tryptophan catabolic process to kynurenine"/>
    <property type="evidence" value="ECO:0007669"/>
    <property type="project" value="InterPro"/>
</dbReference>
<dbReference type="GO" id="GO:0005737">
    <property type="term" value="C:cytoplasm"/>
    <property type="evidence" value="ECO:0007669"/>
    <property type="project" value="TreeGrafter"/>
</dbReference>
<evidence type="ECO:0000313" key="9">
    <source>
        <dbReference type="EMBL" id="CAL1161882.1"/>
    </source>
</evidence>
<dbReference type="Proteomes" id="UP001152797">
    <property type="component" value="Unassembled WGS sequence"/>
</dbReference>
<evidence type="ECO:0000259" key="7">
    <source>
        <dbReference type="PROSITE" id="PS50255"/>
    </source>
</evidence>
<organism evidence="8">
    <name type="scientific">Cladocopium goreaui</name>
    <dbReference type="NCBI Taxonomy" id="2562237"/>
    <lineage>
        <taxon>Eukaryota</taxon>
        <taxon>Sar</taxon>
        <taxon>Alveolata</taxon>
        <taxon>Dinophyceae</taxon>
        <taxon>Suessiales</taxon>
        <taxon>Symbiodiniaceae</taxon>
        <taxon>Cladocopium</taxon>
    </lineage>
</organism>
<comment type="similarity">
    <text evidence="1">Belongs to the indoleamine 2,3-dioxygenase family.</text>
</comment>
<dbReference type="SUPFAM" id="SSF55856">
    <property type="entry name" value="Cytochrome b5-like heme/steroid binding domain"/>
    <property type="match status" value="1"/>
</dbReference>
<evidence type="ECO:0000256" key="5">
    <source>
        <dbReference type="PIRSR" id="PIRSR600898-1"/>
    </source>
</evidence>
<feature type="region of interest" description="Disordered" evidence="6">
    <location>
        <begin position="513"/>
        <end position="533"/>
    </location>
</feature>
<feature type="binding site" description="proximal binding residue" evidence="5">
    <location>
        <position position="492"/>
    </location>
    <ligand>
        <name>heme b</name>
        <dbReference type="ChEBI" id="CHEBI:60344"/>
    </ligand>
    <ligandPart>
        <name>Fe</name>
        <dbReference type="ChEBI" id="CHEBI:18248"/>
    </ligandPart>
</feature>
<dbReference type="GO" id="GO:0034354">
    <property type="term" value="P:'de novo' NAD+ biosynthetic process from L-tryptophan"/>
    <property type="evidence" value="ECO:0007669"/>
    <property type="project" value="TreeGrafter"/>
</dbReference>
<dbReference type="EMBL" id="CAMXCT010004304">
    <property type="protein sequence ID" value="CAI4008507.1"/>
    <property type="molecule type" value="Genomic_DNA"/>
</dbReference>
<evidence type="ECO:0000256" key="2">
    <source>
        <dbReference type="ARBA" id="ARBA00022617"/>
    </source>
</evidence>
<dbReference type="SMART" id="SM01117">
    <property type="entry name" value="Cyt-b5"/>
    <property type="match status" value="1"/>
</dbReference>
<evidence type="ECO:0000256" key="3">
    <source>
        <dbReference type="ARBA" id="ARBA00022723"/>
    </source>
</evidence>
<dbReference type="InterPro" id="IPR001199">
    <property type="entry name" value="Cyt_B5-like_heme/steroid-bd"/>
</dbReference>
<evidence type="ECO:0000313" key="8">
    <source>
        <dbReference type="EMBL" id="CAI4008507.1"/>
    </source>
</evidence>
<dbReference type="AlphaFoldDB" id="A0A9P1DFH7"/>
<dbReference type="GO" id="GO:0033754">
    <property type="term" value="F:indoleamine 2,3-dioxygenase activity"/>
    <property type="evidence" value="ECO:0007669"/>
    <property type="project" value="TreeGrafter"/>
</dbReference>
<dbReference type="InterPro" id="IPR037217">
    <property type="entry name" value="Trp/Indoleamine_2_3_dOase-like"/>
</dbReference>
<evidence type="ECO:0000256" key="6">
    <source>
        <dbReference type="SAM" id="MobiDB-lite"/>
    </source>
</evidence>
<reference evidence="9" key="2">
    <citation type="submission" date="2024-04" db="EMBL/GenBank/DDBJ databases">
        <authorList>
            <person name="Chen Y."/>
            <person name="Shah S."/>
            <person name="Dougan E. K."/>
            <person name="Thang M."/>
            <person name="Chan C."/>
        </authorList>
    </citation>
    <scope>NUCLEOTIDE SEQUENCE [LARGE SCALE GENOMIC DNA]</scope>
</reference>
<dbReference type="OrthoDB" id="540174at2759"/>
<gene>
    <name evidence="8" type="ORF">C1SCF055_LOCUS33948</name>
</gene>
<keyword evidence="11" id="KW-1185">Reference proteome</keyword>
<protein>
    <submittedName>
        <fullName evidence="10">Polyketide synthase PksN</fullName>
    </submittedName>
</protein>
<proteinExistence type="inferred from homology"/>
<dbReference type="PANTHER" id="PTHR28657:SF5">
    <property type="entry name" value="INDOLEAMINE 2,3-DIOXYGENASE"/>
    <property type="match status" value="1"/>
</dbReference>
<dbReference type="Gene3D" id="3.10.120.10">
    <property type="entry name" value="Cytochrome b5-like heme/steroid binding domain"/>
    <property type="match status" value="1"/>
</dbReference>
<dbReference type="InterPro" id="IPR000898">
    <property type="entry name" value="Indolamine_dOase"/>
</dbReference>
<dbReference type="InterPro" id="IPR018506">
    <property type="entry name" value="Cyt_B5_heme-BS"/>
</dbReference>